<dbReference type="Proteomes" id="UP001302667">
    <property type="component" value="Chromosome"/>
</dbReference>
<evidence type="ECO:0000313" key="2">
    <source>
        <dbReference type="Proteomes" id="UP001302667"/>
    </source>
</evidence>
<proteinExistence type="predicted"/>
<organism evidence="1 2">
    <name type="scientific">Aeromonas allosaccharophila</name>
    <dbReference type="NCBI Taxonomy" id="656"/>
    <lineage>
        <taxon>Bacteria</taxon>
        <taxon>Pseudomonadati</taxon>
        <taxon>Pseudomonadota</taxon>
        <taxon>Gammaproteobacteria</taxon>
        <taxon>Aeromonadales</taxon>
        <taxon>Aeromonadaceae</taxon>
        <taxon>Aeromonas</taxon>
    </lineage>
</organism>
<evidence type="ECO:0000313" key="1">
    <source>
        <dbReference type="EMBL" id="WOE66285.1"/>
    </source>
</evidence>
<name>A0ABZ0FA48_9GAMM</name>
<dbReference type="RefSeq" id="WP_317102975.1">
    <property type="nucleotide sequence ID" value="NZ_CP136584.1"/>
</dbReference>
<dbReference type="EMBL" id="CP136584">
    <property type="protein sequence ID" value="WOE66285.1"/>
    <property type="molecule type" value="Genomic_DNA"/>
</dbReference>
<accession>A0ABZ0FA48</accession>
<reference evidence="1 2" key="1">
    <citation type="submission" date="2023-10" db="EMBL/GenBank/DDBJ databases">
        <title>Genome analysis of psychrotrophic aerobic bacterium Aeromonas allosaccharophila BIM B-1809 isolated from infected fish.</title>
        <authorList>
            <person name="Leanovich S.I."/>
            <person name="Sidarenka A.V."/>
            <person name="Akhremchuk A.E."/>
            <person name="Sikolenko M.A."/>
            <person name="Valentovich L.N."/>
        </authorList>
    </citation>
    <scope>NUCLEOTIDE SEQUENCE [LARGE SCALE GENOMIC DNA]</scope>
    <source>
        <strain evidence="1 2">BIM B-1809</strain>
    </source>
</reference>
<gene>
    <name evidence="1" type="ORF">RY972_20205</name>
</gene>
<keyword evidence="2" id="KW-1185">Reference proteome</keyword>
<sequence>MSDLIIKLYQLAVKQYGQHGMCCDTEVKTVARTPTGEGIAIVAGCVSSKTGSKHQSPVVGPGSGVQK</sequence>
<protein>
    <submittedName>
        <fullName evidence="1">Uncharacterized protein</fullName>
    </submittedName>
</protein>